<evidence type="ECO:0000256" key="1">
    <source>
        <dbReference type="SAM" id="MobiDB-lite"/>
    </source>
</evidence>
<evidence type="ECO:0000256" key="2">
    <source>
        <dbReference type="SAM" id="Phobius"/>
    </source>
</evidence>
<name>A0A8H7DZJ8_9EURO</name>
<reference evidence="3" key="1">
    <citation type="submission" date="2020-02" db="EMBL/GenBank/DDBJ databases">
        <authorList>
            <person name="Palmer J.M."/>
        </authorList>
    </citation>
    <scope>NUCLEOTIDE SEQUENCE</scope>
    <source>
        <strain evidence="3">EPUS1.4</strain>
        <tissue evidence="3">Thallus</tissue>
    </source>
</reference>
<accession>A0A8H7DZJ8</accession>
<organism evidence="3 4">
    <name type="scientific">Endocarpon pusillum</name>
    <dbReference type="NCBI Taxonomy" id="364733"/>
    <lineage>
        <taxon>Eukaryota</taxon>
        <taxon>Fungi</taxon>
        <taxon>Dikarya</taxon>
        <taxon>Ascomycota</taxon>
        <taxon>Pezizomycotina</taxon>
        <taxon>Eurotiomycetes</taxon>
        <taxon>Chaetothyriomycetidae</taxon>
        <taxon>Verrucariales</taxon>
        <taxon>Verrucariaceae</taxon>
        <taxon>Endocarpon</taxon>
    </lineage>
</organism>
<dbReference type="AlphaFoldDB" id="A0A8H7DZJ8"/>
<keyword evidence="2" id="KW-0812">Transmembrane</keyword>
<gene>
    <name evidence="3" type="ORF">GJ744_005464</name>
</gene>
<dbReference type="EMBL" id="JAACFV010000237">
    <property type="protein sequence ID" value="KAF7502573.1"/>
    <property type="molecule type" value="Genomic_DNA"/>
</dbReference>
<evidence type="ECO:0000313" key="3">
    <source>
        <dbReference type="EMBL" id="KAF7502573.1"/>
    </source>
</evidence>
<feature type="region of interest" description="Disordered" evidence="1">
    <location>
        <begin position="57"/>
        <end position="82"/>
    </location>
</feature>
<feature type="transmembrane region" description="Helical" evidence="2">
    <location>
        <begin position="28"/>
        <end position="52"/>
    </location>
</feature>
<evidence type="ECO:0000313" key="4">
    <source>
        <dbReference type="Proteomes" id="UP000606974"/>
    </source>
</evidence>
<comment type="caution">
    <text evidence="3">The sequence shown here is derived from an EMBL/GenBank/DDBJ whole genome shotgun (WGS) entry which is preliminary data.</text>
</comment>
<sequence>ITGHFFVVVVSSPSRGSTSSRVGTKRQFYELICGIVANYLPLTSVSTLLLLLSFSSSRGLSSSNPDRSSSNTSNEHCVSLIP</sequence>
<dbReference type="Proteomes" id="UP000606974">
    <property type="component" value="Unassembled WGS sequence"/>
</dbReference>
<protein>
    <submittedName>
        <fullName evidence="3">Uncharacterized protein</fullName>
    </submittedName>
</protein>
<feature type="compositionally biased region" description="Low complexity" evidence="1">
    <location>
        <begin position="57"/>
        <end position="74"/>
    </location>
</feature>
<proteinExistence type="predicted"/>
<feature type="non-terminal residue" evidence="3">
    <location>
        <position position="1"/>
    </location>
</feature>
<keyword evidence="2" id="KW-0472">Membrane</keyword>
<keyword evidence="2" id="KW-1133">Transmembrane helix</keyword>
<keyword evidence="4" id="KW-1185">Reference proteome</keyword>